<proteinExistence type="predicted"/>
<gene>
    <name evidence="2" type="ORF">LCGC14_1427730</name>
</gene>
<dbReference type="AlphaFoldDB" id="A0A0F9MR76"/>
<sequence>MKSPVGHGYMHRVGSNSLVEEKKAKEFEKNDYCIILKEKVDKKEEPSIRPKTKERKPVVKTR</sequence>
<evidence type="ECO:0000256" key="1">
    <source>
        <dbReference type="SAM" id="MobiDB-lite"/>
    </source>
</evidence>
<feature type="region of interest" description="Disordered" evidence="1">
    <location>
        <begin position="42"/>
        <end position="62"/>
    </location>
</feature>
<dbReference type="EMBL" id="LAZR01009587">
    <property type="protein sequence ID" value="KKM71717.1"/>
    <property type="molecule type" value="Genomic_DNA"/>
</dbReference>
<feature type="compositionally biased region" description="Basic residues" evidence="1">
    <location>
        <begin position="50"/>
        <end position="62"/>
    </location>
</feature>
<comment type="caution">
    <text evidence="2">The sequence shown here is derived from an EMBL/GenBank/DDBJ whole genome shotgun (WGS) entry which is preliminary data.</text>
</comment>
<evidence type="ECO:0000313" key="2">
    <source>
        <dbReference type="EMBL" id="KKM71717.1"/>
    </source>
</evidence>
<organism evidence="2">
    <name type="scientific">marine sediment metagenome</name>
    <dbReference type="NCBI Taxonomy" id="412755"/>
    <lineage>
        <taxon>unclassified sequences</taxon>
        <taxon>metagenomes</taxon>
        <taxon>ecological metagenomes</taxon>
    </lineage>
</organism>
<name>A0A0F9MR76_9ZZZZ</name>
<protein>
    <submittedName>
        <fullName evidence="2">Uncharacterized protein</fullName>
    </submittedName>
</protein>
<accession>A0A0F9MR76</accession>
<reference evidence="2" key="1">
    <citation type="journal article" date="2015" name="Nature">
        <title>Complex archaea that bridge the gap between prokaryotes and eukaryotes.</title>
        <authorList>
            <person name="Spang A."/>
            <person name="Saw J.H."/>
            <person name="Jorgensen S.L."/>
            <person name="Zaremba-Niedzwiedzka K."/>
            <person name="Martijn J."/>
            <person name="Lind A.E."/>
            <person name="van Eijk R."/>
            <person name="Schleper C."/>
            <person name="Guy L."/>
            <person name="Ettema T.J."/>
        </authorList>
    </citation>
    <scope>NUCLEOTIDE SEQUENCE</scope>
</reference>